<dbReference type="Gene3D" id="3.30.40.10">
    <property type="entry name" value="Zinc/RING finger domain, C3HC4 (zinc finger)"/>
    <property type="match status" value="1"/>
</dbReference>
<dbReference type="GO" id="GO:0008270">
    <property type="term" value="F:zinc ion binding"/>
    <property type="evidence" value="ECO:0007669"/>
    <property type="project" value="UniProtKB-KW"/>
</dbReference>
<evidence type="ECO:0000313" key="6">
    <source>
        <dbReference type="EnsemblMetazoa" id="CLYHEMP006359.1"/>
    </source>
</evidence>
<keyword evidence="3" id="KW-0862">Zinc</keyword>
<evidence type="ECO:0000313" key="7">
    <source>
        <dbReference type="Proteomes" id="UP000594262"/>
    </source>
</evidence>
<keyword evidence="2 4" id="KW-0863">Zinc-finger</keyword>
<dbReference type="InterPro" id="IPR013083">
    <property type="entry name" value="Znf_RING/FYVE/PHD"/>
</dbReference>
<name>A0A7M5UV84_9CNID</name>
<dbReference type="PROSITE" id="PS50089">
    <property type="entry name" value="ZF_RING_2"/>
    <property type="match status" value="1"/>
</dbReference>
<feature type="domain" description="RING-type" evidence="5">
    <location>
        <begin position="8"/>
        <end position="48"/>
    </location>
</feature>
<proteinExistence type="predicted"/>
<dbReference type="SUPFAM" id="SSF57850">
    <property type="entry name" value="RING/U-box"/>
    <property type="match status" value="1"/>
</dbReference>
<reference evidence="6" key="1">
    <citation type="submission" date="2021-01" db="UniProtKB">
        <authorList>
            <consortium name="EnsemblMetazoa"/>
        </authorList>
    </citation>
    <scope>IDENTIFICATION</scope>
</reference>
<keyword evidence="7" id="KW-1185">Reference proteome</keyword>
<organism evidence="6 7">
    <name type="scientific">Clytia hemisphaerica</name>
    <dbReference type="NCBI Taxonomy" id="252671"/>
    <lineage>
        <taxon>Eukaryota</taxon>
        <taxon>Metazoa</taxon>
        <taxon>Cnidaria</taxon>
        <taxon>Hydrozoa</taxon>
        <taxon>Hydroidolina</taxon>
        <taxon>Leptothecata</taxon>
        <taxon>Obeliida</taxon>
        <taxon>Clytiidae</taxon>
        <taxon>Clytia</taxon>
    </lineage>
</organism>
<keyword evidence="1" id="KW-0479">Metal-binding</keyword>
<dbReference type="InterPro" id="IPR001841">
    <property type="entry name" value="Znf_RING"/>
</dbReference>
<dbReference type="Pfam" id="PF00097">
    <property type="entry name" value="zf-C3HC4"/>
    <property type="match status" value="1"/>
</dbReference>
<dbReference type="OrthoDB" id="6105938at2759"/>
<accession>A0A7M5UV84</accession>
<sequence length="211" mass="24068">MTDKKKECCLCKGPIKNKCTLKCSHNFCRACIKKVINHPNQVKCPYCQQDSESSDIILESGEDASILFNVKLTNILGSVYIQCDTIGLASYHFGTLSNPYISYESPESDEWELDDGSRPCQKKYFEHHHYDQESRTFTGNIDWTPTKFYGEALWKYTMIFSEDFLTIESGNVQGFKEVNGPPDGELNIFGEDLVYERVLSADFDSDDANED</sequence>
<dbReference type="InterPro" id="IPR018957">
    <property type="entry name" value="Znf_C3HC4_RING-type"/>
</dbReference>
<evidence type="ECO:0000259" key="5">
    <source>
        <dbReference type="PROSITE" id="PS50089"/>
    </source>
</evidence>
<dbReference type="PROSITE" id="PS00518">
    <property type="entry name" value="ZF_RING_1"/>
    <property type="match status" value="1"/>
</dbReference>
<dbReference type="AlphaFoldDB" id="A0A7M5UV84"/>
<evidence type="ECO:0000256" key="3">
    <source>
        <dbReference type="ARBA" id="ARBA00022833"/>
    </source>
</evidence>
<dbReference type="InterPro" id="IPR017907">
    <property type="entry name" value="Znf_RING_CS"/>
</dbReference>
<protein>
    <recommendedName>
        <fullName evidence="5">RING-type domain-containing protein</fullName>
    </recommendedName>
</protein>
<evidence type="ECO:0000256" key="2">
    <source>
        <dbReference type="ARBA" id="ARBA00022771"/>
    </source>
</evidence>
<dbReference type="Proteomes" id="UP000594262">
    <property type="component" value="Unplaced"/>
</dbReference>
<dbReference type="EnsemblMetazoa" id="CLYHEMT006359.1">
    <property type="protein sequence ID" value="CLYHEMP006359.1"/>
    <property type="gene ID" value="CLYHEMG006359"/>
</dbReference>
<evidence type="ECO:0000256" key="4">
    <source>
        <dbReference type="PROSITE-ProRule" id="PRU00175"/>
    </source>
</evidence>
<evidence type="ECO:0000256" key="1">
    <source>
        <dbReference type="ARBA" id="ARBA00022723"/>
    </source>
</evidence>